<organism evidence="3 4">
    <name type="scientific">Neptunicoccus cionae</name>
    <dbReference type="NCBI Taxonomy" id="2035344"/>
    <lineage>
        <taxon>Bacteria</taxon>
        <taxon>Pseudomonadati</taxon>
        <taxon>Pseudomonadota</taxon>
        <taxon>Alphaproteobacteria</taxon>
        <taxon>Rhodobacterales</taxon>
        <taxon>Paracoccaceae</taxon>
        <taxon>Neptunicoccus</taxon>
    </lineage>
</organism>
<dbReference type="PANTHER" id="PTHR45527">
    <property type="entry name" value="NONRIBOSOMAL PEPTIDE SYNTHETASE"/>
    <property type="match status" value="1"/>
</dbReference>
<feature type="domain" description="Carrier" evidence="2">
    <location>
        <begin position="533"/>
        <end position="610"/>
    </location>
</feature>
<name>A0A916VSL9_9RHOB</name>
<dbReference type="Gene3D" id="3.40.50.12780">
    <property type="entry name" value="N-terminal domain of ligase-like"/>
    <property type="match status" value="1"/>
</dbReference>
<comment type="caution">
    <text evidence="3">The sequence shown here is derived from an EMBL/GenBank/DDBJ whole genome shotgun (WGS) entry which is preliminary data.</text>
</comment>
<dbReference type="InterPro" id="IPR010071">
    <property type="entry name" value="AA_adenyl_dom"/>
</dbReference>
<keyword evidence="4" id="KW-1185">Reference proteome</keyword>
<dbReference type="GO" id="GO:0031177">
    <property type="term" value="F:phosphopantetheine binding"/>
    <property type="evidence" value="ECO:0007669"/>
    <property type="project" value="TreeGrafter"/>
</dbReference>
<dbReference type="Pfam" id="PF00550">
    <property type="entry name" value="PP-binding"/>
    <property type="match status" value="1"/>
</dbReference>
<dbReference type="InterPro" id="IPR042099">
    <property type="entry name" value="ANL_N_sf"/>
</dbReference>
<feature type="region of interest" description="Disordered" evidence="1">
    <location>
        <begin position="611"/>
        <end position="640"/>
    </location>
</feature>
<dbReference type="InterPro" id="IPR045851">
    <property type="entry name" value="AMP-bd_C_sf"/>
</dbReference>
<dbReference type="AlphaFoldDB" id="A0A916VSL9"/>
<proteinExistence type="predicted"/>
<dbReference type="PROSITE" id="PS50075">
    <property type="entry name" value="CARRIER"/>
    <property type="match status" value="1"/>
</dbReference>
<dbReference type="Gene3D" id="1.10.1200.10">
    <property type="entry name" value="ACP-like"/>
    <property type="match status" value="1"/>
</dbReference>
<evidence type="ECO:0000313" key="4">
    <source>
        <dbReference type="Proteomes" id="UP000628017"/>
    </source>
</evidence>
<accession>A0A916VSL9</accession>
<dbReference type="GO" id="GO:0044550">
    <property type="term" value="P:secondary metabolite biosynthetic process"/>
    <property type="evidence" value="ECO:0007669"/>
    <property type="project" value="TreeGrafter"/>
</dbReference>
<dbReference type="Gene3D" id="3.30.300.30">
    <property type="match status" value="1"/>
</dbReference>
<dbReference type="InterPro" id="IPR009081">
    <property type="entry name" value="PP-bd_ACP"/>
</dbReference>
<dbReference type="InterPro" id="IPR036736">
    <property type="entry name" value="ACP-like_sf"/>
</dbReference>
<dbReference type="GO" id="GO:0043041">
    <property type="term" value="P:amino acid activation for nonribosomal peptide biosynthetic process"/>
    <property type="evidence" value="ECO:0007669"/>
    <property type="project" value="TreeGrafter"/>
</dbReference>
<dbReference type="PANTHER" id="PTHR45527:SF1">
    <property type="entry name" value="FATTY ACID SYNTHASE"/>
    <property type="match status" value="1"/>
</dbReference>
<protein>
    <recommendedName>
        <fullName evidence="2">Carrier domain-containing protein</fullName>
    </recommendedName>
</protein>
<dbReference type="SUPFAM" id="SSF47336">
    <property type="entry name" value="ACP-like"/>
    <property type="match status" value="1"/>
</dbReference>
<evidence type="ECO:0000313" key="3">
    <source>
        <dbReference type="EMBL" id="GGA29083.1"/>
    </source>
</evidence>
<dbReference type="RefSeq" id="WP_188677913.1">
    <property type="nucleotide sequence ID" value="NZ_BMKA01000006.1"/>
</dbReference>
<dbReference type="PROSITE" id="PS00455">
    <property type="entry name" value="AMP_BINDING"/>
    <property type="match status" value="1"/>
</dbReference>
<gene>
    <name evidence="3" type="ORF">GCM10011498_32770</name>
</gene>
<dbReference type="EMBL" id="BMKA01000006">
    <property type="protein sequence ID" value="GGA29083.1"/>
    <property type="molecule type" value="Genomic_DNA"/>
</dbReference>
<dbReference type="SUPFAM" id="SSF56801">
    <property type="entry name" value="Acetyl-CoA synthetase-like"/>
    <property type="match status" value="1"/>
</dbReference>
<reference evidence="3" key="1">
    <citation type="journal article" date="2014" name="Int. J. Syst. Evol. Microbiol.">
        <title>Complete genome sequence of Corynebacterium casei LMG S-19264T (=DSM 44701T), isolated from a smear-ripened cheese.</title>
        <authorList>
            <consortium name="US DOE Joint Genome Institute (JGI-PGF)"/>
            <person name="Walter F."/>
            <person name="Albersmeier A."/>
            <person name="Kalinowski J."/>
            <person name="Ruckert C."/>
        </authorList>
    </citation>
    <scope>NUCLEOTIDE SEQUENCE</scope>
    <source>
        <strain evidence="3">CGMCC 1.15880</strain>
    </source>
</reference>
<evidence type="ECO:0000256" key="1">
    <source>
        <dbReference type="SAM" id="MobiDB-lite"/>
    </source>
</evidence>
<dbReference type="GO" id="GO:0005737">
    <property type="term" value="C:cytoplasm"/>
    <property type="evidence" value="ECO:0007669"/>
    <property type="project" value="TreeGrafter"/>
</dbReference>
<dbReference type="NCBIfam" id="TIGR01733">
    <property type="entry name" value="AA-adenyl-dom"/>
    <property type="match status" value="1"/>
</dbReference>
<evidence type="ECO:0000259" key="2">
    <source>
        <dbReference type="PROSITE" id="PS50075"/>
    </source>
</evidence>
<dbReference type="Pfam" id="PF00501">
    <property type="entry name" value="AMP-binding"/>
    <property type="match status" value="1"/>
</dbReference>
<dbReference type="InterPro" id="IPR000873">
    <property type="entry name" value="AMP-dep_synth/lig_dom"/>
</dbReference>
<sequence length="929" mass="99376">MTIAQTVPSQNQTWRAWHDFAAMAKAHPGRPALRVDGVRYSYGQLAEMVSGFAGAIRAATSAEQAPVTGFFADRSVQSYVAVLAALRCGHAYVPLNPKFPDSRNRLILERSGASCLIASPRAQGRGKAILTTETDMTTQAGGGGAPALITVADMVPEPLEPAPHDNGYAYVLFTSGSTGTPKGVAIRHSNLEAYLEATFAAVPYSAEDRFSQNFDLTFDLSVHDMFCCWRAGGELVVPSVADLDDPAAYVKREGVTAWFSVPSLAQKIALRGNLDRETLAGLRISLFCGEALPMELAQNWQAATGQGVENWYGPTEATIACTRYVLPAAGAPVSERFGLAPIGQALPGMKTLILREDGSAAPVGDTGELLVSGPQLADGYLADPEKTAAAFVDLPEFGGRYYRTGDRVLADETGAIFFVDRIDNQIKIRGYRVELGEIEAEIRNRVDGCSVVVTPLPLKSATPTALLASVEGWTGDTRAVLEDLKRALPDYMVPTDLRSLGQFPKNASGKIDRGAIGALVTTNPAAAASGQPKRVRKQVIELVQAINPAISRERILEAPDLMEAGLDSLAFTEFTLALEKTFGIALNQMLVARMSEMSIQNLVPLIKRRMENTPMAKRGPKGKAGNSKGGKGRGKGAQDLKKTVHYRARRAVECVDKFPDFVAAAPHPLALFIGSSGMMSGAVAPVIEARAAELGMPVTAANLGTGKLSNAGTTELAEFVRDTLRAAGKPLAFVIYEVELMQMSSLPSGREIEVVKDYLDGGYEVGDLPSLDPNNIWDPATGGTIGLKEGKTLSDPEGVSASEPDWMKKRATEVMETYLGKTEMVPAEADIFLRGVAAMKEICDTVIGFVHPLNAEGIAEARAANPNNRFDPFIRDLETRGGFDILPHTDFVLAAEDYRDKNHVNKARGAASLSRLLAEAGVKALNIKG</sequence>
<dbReference type="InterPro" id="IPR020845">
    <property type="entry name" value="AMP-binding_CS"/>
</dbReference>
<reference evidence="3" key="2">
    <citation type="submission" date="2020-09" db="EMBL/GenBank/DDBJ databases">
        <authorList>
            <person name="Sun Q."/>
            <person name="Zhou Y."/>
        </authorList>
    </citation>
    <scope>NUCLEOTIDE SEQUENCE</scope>
    <source>
        <strain evidence="3">CGMCC 1.15880</strain>
    </source>
</reference>
<dbReference type="Proteomes" id="UP000628017">
    <property type="component" value="Unassembled WGS sequence"/>
</dbReference>